<reference evidence="3" key="1">
    <citation type="submission" date="2014-05" db="EMBL/GenBank/DDBJ databases">
        <authorList>
            <person name="Kube M."/>
        </authorList>
    </citation>
    <scope>NUCLEOTIDE SEQUENCE [LARGE SCALE GENOMIC DNA]</scope>
</reference>
<evidence type="ECO:0000313" key="2">
    <source>
        <dbReference type="EMBL" id="CDR30887.1"/>
    </source>
</evidence>
<dbReference type="OrthoDB" id="9804790at2"/>
<dbReference type="Proteomes" id="UP000032434">
    <property type="component" value="Chromosome 1"/>
</dbReference>
<organism evidence="2 3">
    <name type="scientific">Acholeplasma oculi</name>
    <dbReference type="NCBI Taxonomy" id="35623"/>
    <lineage>
        <taxon>Bacteria</taxon>
        <taxon>Bacillati</taxon>
        <taxon>Mycoplasmatota</taxon>
        <taxon>Mollicutes</taxon>
        <taxon>Acholeplasmatales</taxon>
        <taxon>Acholeplasmataceae</taxon>
        <taxon>Acholeplasma</taxon>
    </lineage>
</organism>
<dbReference type="HOGENOM" id="CLU_023205_2_3_14"/>
<dbReference type="STRING" id="35623.Aocu_08140"/>
<protein>
    <submittedName>
        <fullName evidence="2">Aldo/keto reductase</fullName>
    </submittedName>
</protein>
<dbReference type="PANTHER" id="PTHR43312">
    <property type="entry name" value="D-THREO-ALDOSE 1-DEHYDROGENASE"/>
    <property type="match status" value="1"/>
</dbReference>
<keyword evidence="3" id="KW-1185">Reference proteome</keyword>
<dbReference type="InterPro" id="IPR053135">
    <property type="entry name" value="AKR2_Oxidoreductase"/>
</dbReference>
<evidence type="ECO:0000313" key="3">
    <source>
        <dbReference type="Proteomes" id="UP000032434"/>
    </source>
</evidence>
<dbReference type="RefSeq" id="WP_045749375.1">
    <property type="nucleotide sequence ID" value="NZ_FUZK01000001.1"/>
</dbReference>
<dbReference type="PATRIC" id="fig|35623.3.peg.814"/>
<dbReference type="Gene3D" id="3.20.20.100">
    <property type="entry name" value="NADP-dependent oxidoreductase domain"/>
    <property type="match status" value="1"/>
</dbReference>
<dbReference type="SUPFAM" id="SSF51430">
    <property type="entry name" value="NAD(P)-linked oxidoreductase"/>
    <property type="match status" value="1"/>
</dbReference>
<dbReference type="PANTHER" id="PTHR43312:SF1">
    <property type="entry name" value="NADP-DEPENDENT OXIDOREDUCTASE DOMAIN-CONTAINING PROTEIN"/>
    <property type="match status" value="1"/>
</dbReference>
<sequence>MKYNLYLKNTRVSQLGFGAWPLGNESRGIRMSEDYGVTLVKKAIQSGINFFDTAPNYSLGLSESILGIAIKDMRDKVIINTKFGHHVDDQIDFSSSRIKESLLGSLNRLNTNYIDTLMLHNPPFEVLEGKTDHFVILDNLKKEGYIKGYGVSIDSKLELETTLKHLKVDCIELLFNIFFQETKSLFDEVKRRGIALVIKVPLDSGWLTGSYHKDMVFDGVKSRWTDAVKNRRDAYVKEIQNKTGKKTITEVALSFIWSFNAVATIIPGVRSLEQLEEHLNAVNYKINDQDKSFLESLYDEKIKPNPLPW</sequence>
<dbReference type="KEGG" id="aoc:Aocu_08140"/>
<dbReference type="InParanoid" id="A0A061AIR5"/>
<dbReference type="AlphaFoldDB" id="A0A061AIR5"/>
<evidence type="ECO:0000259" key="1">
    <source>
        <dbReference type="Pfam" id="PF00248"/>
    </source>
</evidence>
<gene>
    <name evidence="2" type="ORF">Aocu_08140</name>
</gene>
<proteinExistence type="predicted"/>
<dbReference type="InterPro" id="IPR036812">
    <property type="entry name" value="NAD(P)_OxRdtase_dom_sf"/>
</dbReference>
<dbReference type="Pfam" id="PF00248">
    <property type="entry name" value="Aldo_ket_red"/>
    <property type="match status" value="1"/>
</dbReference>
<dbReference type="InterPro" id="IPR023210">
    <property type="entry name" value="NADP_OxRdtase_dom"/>
</dbReference>
<dbReference type="CDD" id="cd19086">
    <property type="entry name" value="AKR_AKR11C1"/>
    <property type="match status" value="1"/>
</dbReference>
<dbReference type="EMBL" id="LK028559">
    <property type="protein sequence ID" value="CDR30887.1"/>
    <property type="molecule type" value="Genomic_DNA"/>
</dbReference>
<name>A0A061AIR5_9MOLU</name>
<feature type="domain" description="NADP-dependent oxidoreductase" evidence="1">
    <location>
        <begin position="15"/>
        <end position="297"/>
    </location>
</feature>
<accession>A0A061AIR5</accession>